<evidence type="ECO:0000313" key="1">
    <source>
        <dbReference type="EMBL" id="CAB4143671.1"/>
    </source>
</evidence>
<name>A0A6J5MBW5_9CAUD</name>
<gene>
    <name evidence="1" type="ORF">UFOVP447_205</name>
</gene>
<organism evidence="1">
    <name type="scientific">uncultured Caudovirales phage</name>
    <dbReference type="NCBI Taxonomy" id="2100421"/>
    <lineage>
        <taxon>Viruses</taxon>
        <taxon>Duplodnaviria</taxon>
        <taxon>Heunggongvirae</taxon>
        <taxon>Uroviricota</taxon>
        <taxon>Caudoviricetes</taxon>
        <taxon>Peduoviridae</taxon>
        <taxon>Maltschvirus</taxon>
        <taxon>Maltschvirus maltsch</taxon>
    </lineage>
</organism>
<dbReference type="EMBL" id="LR796423">
    <property type="protein sequence ID" value="CAB4143671.1"/>
    <property type="molecule type" value="Genomic_DNA"/>
</dbReference>
<sequence>MIAFILIVWAIALIFCIGGLIRVNAFGKFMRAELDRVSQSRLADIRNGNSFKAQWPNVMASYDNLKWYDIFNYDFKSLMVYEQAK</sequence>
<reference evidence="1" key="1">
    <citation type="submission" date="2020-04" db="EMBL/GenBank/DDBJ databases">
        <authorList>
            <person name="Chiriac C."/>
            <person name="Salcher M."/>
            <person name="Ghai R."/>
            <person name="Kavagutti S V."/>
        </authorList>
    </citation>
    <scope>NUCLEOTIDE SEQUENCE</scope>
</reference>
<proteinExistence type="predicted"/>
<protein>
    <submittedName>
        <fullName evidence="1">Uncharacterized protein</fullName>
    </submittedName>
</protein>
<accession>A0A6J5MBW5</accession>